<comment type="caution">
    <text evidence="9">The sequence shown here is derived from an EMBL/GenBank/DDBJ whole genome shotgun (WGS) entry which is preliminary data.</text>
</comment>
<dbReference type="Pfam" id="PF01032">
    <property type="entry name" value="FecCD"/>
    <property type="match status" value="1"/>
</dbReference>
<evidence type="ECO:0000256" key="4">
    <source>
        <dbReference type="ARBA" id="ARBA00022475"/>
    </source>
</evidence>
<keyword evidence="3" id="KW-0813">Transport</keyword>
<keyword evidence="5 8" id="KW-0812">Transmembrane</keyword>
<comment type="similarity">
    <text evidence="2">Belongs to the binding-protein-dependent transport system permease family. FecCD subfamily.</text>
</comment>
<evidence type="ECO:0000256" key="7">
    <source>
        <dbReference type="ARBA" id="ARBA00023136"/>
    </source>
</evidence>
<feature type="transmembrane region" description="Helical" evidence="8">
    <location>
        <begin position="206"/>
        <end position="230"/>
    </location>
</feature>
<keyword evidence="4" id="KW-1003">Cell membrane</keyword>
<dbReference type="SUPFAM" id="SSF81345">
    <property type="entry name" value="ABC transporter involved in vitamin B12 uptake, BtuC"/>
    <property type="match status" value="1"/>
</dbReference>
<dbReference type="GO" id="GO:0022857">
    <property type="term" value="F:transmembrane transporter activity"/>
    <property type="evidence" value="ECO:0007669"/>
    <property type="project" value="InterPro"/>
</dbReference>
<feature type="transmembrane region" description="Helical" evidence="8">
    <location>
        <begin position="293"/>
        <end position="312"/>
    </location>
</feature>
<dbReference type="PANTHER" id="PTHR30472">
    <property type="entry name" value="FERRIC ENTEROBACTIN TRANSPORT SYSTEM PERMEASE PROTEIN"/>
    <property type="match status" value="1"/>
</dbReference>
<dbReference type="InterPro" id="IPR000522">
    <property type="entry name" value="ABC_transptr_permease_BtuC"/>
</dbReference>
<feature type="transmembrane region" description="Helical" evidence="8">
    <location>
        <begin position="107"/>
        <end position="127"/>
    </location>
</feature>
<feature type="transmembrane region" description="Helical" evidence="8">
    <location>
        <begin position="133"/>
        <end position="152"/>
    </location>
</feature>
<feature type="transmembrane region" description="Helical" evidence="8">
    <location>
        <begin position="250"/>
        <end position="273"/>
    </location>
</feature>
<dbReference type="Gene3D" id="1.10.3470.10">
    <property type="entry name" value="ABC transporter involved in vitamin B12 uptake, BtuC"/>
    <property type="match status" value="1"/>
</dbReference>
<feature type="transmembrane region" description="Helical" evidence="8">
    <location>
        <begin position="324"/>
        <end position="343"/>
    </location>
</feature>
<feature type="transmembrane region" description="Helical" evidence="8">
    <location>
        <begin position="77"/>
        <end position="95"/>
    </location>
</feature>
<dbReference type="EMBL" id="JABBNB010000006">
    <property type="protein sequence ID" value="NMO00987.1"/>
    <property type="molecule type" value="Genomic_DNA"/>
</dbReference>
<protein>
    <submittedName>
        <fullName evidence="9">Iron chelate uptake ABC transporter family permease subunit</fullName>
    </submittedName>
</protein>
<dbReference type="AlphaFoldDB" id="A0A848KSL1"/>
<evidence type="ECO:0000313" key="9">
    <source>
        <dbReference type="EMBL" id="NMO00987.1"/>
    </source>
</evidence>
<evidence type="ECO:0000256" key="1">
    <source>
        <dbReference type="ARBA" id="ARBA00004651"/>
    </source>
</evidence>
<organism evidence="9 10">
    <name type="scientific">Gordonia asplenii</name>
    <dbReference type="NCBI Taxonomy" id="2725283"/>
    <lineage>
        <taxon>Bacteria</taxon>
        <taxon>Bacillati</taxon>
        <taxon>Actinomycetota</taxon>
        <taxon>Actinomycetes</taxon>
        <taxon>Mycobacteriales</taxon>
        <taxon>Gordoniaceae</taxon>
        <taxon>Gordonia</taxon>
    </lineage>
</organism>
<feature type="transmembrane region" description="Helical" evidence="8">
    <location>
        <begin position="24"/>
        <end position="44"/>
    </location>
</feature>
<dbReference type="PANTHER" id="PTHR30472:SF1">
    <property type="entry name" value="FE(3+) DICITRATE TRANSPORT SYSTEM PERMEASE PROTEIN FECC-RELATED"/>
    <property type="match status" value="1"/>
</dbReference>
<dbReference type="InterPro" id="IPR037294">
    <property type="entry name" value="ABC_BtuC-like"/>
</dbReference>
<evidence type="ECO:0000256" key="2">
    <source>
        <dbReference type="ARBA" id="ARBA00007935"/>
    </source>
</evidence>
<evidence type="ECO:0000256" key="5">
    <source>
        <dbReference type="ARBA" id="ARBA00022692"/>
    </source>
</evidence>
<evidence type="ECO:0000256" key="6">
    <source>
        <dbReference type="ARBA" id="ARBA00022989"/>
    </source>
</evidence>
<gene>
    <name evidence="9" type="ORF">HH308_07135</name>
</gene>
<sequence>MTLTDPASTSAPTRSTRGGLRLTLLWVLAVVALAALAWFSLFVGSRGIGAAQVWDALWHNSSGLDAEAVTGYRVPRAIISILAGSALGVAGLLIQRLMSNPLGDPQILGVNAGAALAIAVAVGLLGLTSVWSYVWFAFLGAVIAMAVVYGLGSAGRGPLTPIRVTMAGIAVTAALTGAVRGIALLNPAAFDRLRVWEVGSVVDRDLGVAQVVGPFILIGVVLAFIVAPAVDVVSMGDEMATVLGVRVERIRVVALVAITVLCGAATAAAGPIGFVGLMVPHAIRLTLGASGRWAVAFAAVLGGLVVLAADVVGRVIVRPDEVPVGIVTAVIGGPVLILLVRRWEGSPA</sequence>
<dbReference type="GO" id="GO:0005886">
    <property type="term" value="C:plasma membrane"/>
    <property type="evidence" value="ECO:0007669"/>
    <property type="project" value="UniProtKB-SubCell"/>
</dbReference>
<evidence type="ECO:0000256" key="3">
    <source>
        <dbReference type="ARBA" id="ARBA00022448"/>
    </source>
</evidence>
<comment type="subcellular location">
    <subcellularLocation>
        <location evidence="1">Cell membrane</location>
        <topology evidence="1">Multi-pass membrane protein</topology>
    </subcellularLocation>
</comment>
<accession>A0A848KSL1</accession>
<feature type="transmembrane region" description="Helical" evidence="8">
    <location>
        <begin position="164"/>
        <end position="186"/>
    </location>
</feature>
<keyword evidence="10" id="KW-1185">Reference proteome</keyword>
<proteinExistence type="inferred from homology"/>
<name>A0A848KSL1_9ACTN</name>
<dbReference type="RefSeq" id="WP_170193499.1">
    <property type="nucleotide sequence ID" value="NZ_JABBNB010000006.1"/>
</dbReference>
<reference evidence="9 10" key="1">
    <citation type="submission" date="2020-04" db="EMBL/GenBank/DDBJ databases">
        <title>Gordonia sp. nov. TBRC 11910.</title>
        <authorList>
            <person name="Suriyachadkun C."/>
        </authorList>
    </citation>
    <scope>NUCLEOTIDE SEQUENCE [LARGE SCALE GENOMIC DNA]</scope>
    <source>
        <strain evidence="9 10">TBRC 11910</strain>
    </source>
</reference>
<evidence type="ECO:0000313" key="10">
    <source>
        <dbReference type="Proteomes" id="UP000550729"/>
    </source>
</evidence>
<dbReference type="GO" id="GO:0033214">
    <property type="term" value="P:siderophore-iron import into cell"/>
    <property type="evidence" value="ECO:0007669"/>
    <property type="project" value="TreeGrafter"/>
</dbReference>
<dbReference type="CDD" id="cd06550">
    <property type="entry name" value="TM_ABC_iron-siderophores_like"/>
    <property type="match status" value="1"/>
</dbReference>
<keyword evidence="6 8" id="KW-1133">Transmembrane helix</keyword>
<keyword evidence="7 8" id="KW-0472">Membrane</keyword>
<dbReference type="Proteomes" id="UP000550729">
    <property type="component" value="Unassembled WGS sequence"/>
</dbReference>
<evidence type="ECO:0000256" key="8">
    <source>
        <dbReference type="SAM" id="Phobius"/>
    </source>
</evidence>